<dbReference type="AlphaFoldDB" id="A0A8J5TDC2"/>
<keyword evidence="2" id="KW-1185">Reference proteome</keyword>
<dbReference type="OrthoDB" id="27298at2759"/>
<dbReference type="Proteomes" id="UP000729402">
    <property type="component" value="Unassembled WGS sequence"/>
</dbReference>
<protein>
    <submittedName>
        <fullName evidence="1">Uncharacterized protein</fullName>
    </submittedName>
</protein>
<comment type="caution">
    <text evidence="1">The sequence shown here is derived from an EMBL/GenBank/DDBJ whole genome shotgun (WGS) entry which is preliminary data.</text>
</comment>
<evidence type="ECO:0000313" key="1">
    <source>
        <dbReference type="EMBL" id="KAG8083482.1"/>
    </source>
</evidence>
<accession>A0A8J5TDC2</accession>
<name>A0A8J5TDC2_ZIZPA</name>
<reference evidence="1" key="1">
    <citation type="journal article" date="2021" name="bioRxiv">
        <title>Whole Genome Assembly and Annotation of Northern Wild Rice, Zizania palustris L., Supports a Whole Genome Duplication in the Zizania Genus.</title>
        <authorList>
            <person name="Haas M."/>
            <person name="Kono T."/>
            <person name="Macchietto M."/>
            <person name="Millas R."/>
            <person name="McGilp L."/>
            <person name="Shao M."/>
            <person name="Duquette J."/>
            <person name="Hirsch C.N."/>
            <person name="Kimball J."/>
        </authorList>
    </citation>
    <scope>NUCLEOTIDE SEQUENCE</scope>
    <source>
        <tissue evidence="1">Fresh leaf tissue</tissue>
    </source>
</reference>
<organism evidence="1 2">
    <name type="scientific">Zizania palustris</name>
    <name type="common">Northern wild rice</name>
    <dbReference type="NCBI Taxonomy" id="103762"/>
    <lineage>
        <taxon>Eukaryota</taxon>
        <taxon>Viridiplantae</taxon>
        <taxon>Streptophyta</taxon>
        <taxon>Embryophyta</taxon>
        <taxon>Tracheophyta</taxon>
        <taxon>Spermatophyta</taxon>
        <taxon>Magnoliopsida</taxon>
        <taxon>Liliopsida</taxon>
        <taxon>Poales</taxon>
        <taxon>Poaceae</taxon>
        <taxon>BOP clade</taxon>
        <taxon>Oryzoideae</taxon>
        <taxon>Oryzeae</taxon>
        <taxon>Zizaniinae</taxon>
        <taxon>Zizania</taxon>
    </lineage>
</organism>
<sequence length="162" mass="18338">MRGWKCGCLPRLAKEGMGWRWDYSSMARQRRACSSQRCPIVIIWHAVVEMATIGTIEEPLLVSTIKGKKVERPLPILKMRRLKGEIGIVAKEDRSVLFEMVNTRVIIVVYGPQEVVAHPDYCEFTMFFPCLAVRTLILAAHHHDSPSVLAASHSAASTYRIF</sequence>
<proteinExistence type="predicted"/>
<reference evidence="1" key="2">
    <citation type="submission" date="2021-02" db="EMBL/GenBank/DDBJ databases">
        <authorList>
            <person name="Kimball J.A."/>
            <person name="Haas M.W."/>
            <person name="Macchietto M."/>
            <person name="Kono T."/>
            <person name="Duquette J."/>
            <person name="Shao M."/>
        </authorList>
    </citation>
    <scope>NUCLEOTIDE SEQUENCE</scope>
    <source>
        <tissue evidence="1">Fresh leaf tissue</tissue>
    </source>
</reference>
<evidence type="ECO:0000313" key="2">
    <source>
        <dbReference type="Proteomes" id="UP000729402"/>
    </source>
</evidence>
<dbReference type="EMBL" id="JAAALK010000085">
    <property type="protein sequence ID" value="KAG8083482.1"/>
    <property type="molecule type" value="Genomic_DNA"/>
</dbReference>
<gene>
    <name evidence="1" type="ORF">GUJ93_ZPchr0015g6906</name>
</gene>